<evidence type="ECO:0000313" key="2">
    <source>
        <dbReference type="EMBL" id="SHE76674.1"/>
    </source>
</evidence>
<dbReference type="RefSeq" id="WP_062176641.1">
    <property type="nucleotide sequence ID" value="NZ_BBXL01000002.1"/>
</dbReference>
<dbReference type="Gene3D" id="2.115.10.20">
    <property type="entry name" value="Glycosyl hydrolase domain, family 43"/>
    <property type="match status" value="1"/>
</dbReference>
<dbReference type="InterPro" id="IPR023296">
    <property type="entry name" value="Glyco_hydro_beta-prop_sf"/>
</dbReference>
<name>A0A1M4W5W7_9BACT</name>
<evidence type="ECO:0000259" key="1">
    <source>
        <dbReference type="Pfam" id="PF13810"/>
    </source>
</evidence>
<evidence type="ECO:0000313" key="3">
    <source>
        <dbReference type="Proteomes" id="UP000184480"/>
    </source>
</evidence>
<dbReference type="OrthoDB" id="9765957at2"/>
<dbReference type="SUPFAM" id="SSF75005">
    <property type="entry name" value="Arabinanase/levansucrase/invertase"/>
    <property type="match status" value="1"/>
</dbReference>
<dbReference type="Pfam" id="PF13810">
    <property type="entry name" value="DUF4185"/>
    <property type="match status" value="1"/>
</dbReference>
<organism evidence="2 3">
    <name type="scientific">Dysgonomonas macrotermitis</name>
    <dbReference type="NCBI Taxonomy" id="1346286"/>
    <lineage>
        <taxon>Bacteria</taxon>
        <taxon>Pseudomonadati</taxon>
        <taxon>Bacteroidota</taxon>
        <taxon>Bacteroidia</taxon>
        <taxon>Bacteroidales</taxon>
        <taxon>Dysgonomonadaceae</taxon>
        <taxon>Dysgonomonas</taxon>
    </lineage>
</organism>
<accession>A0A1M4W5W7</accession>
<proteinExistence type="predicted"/>
<feature type="domain" description="DUF4185" evidence="1">
    <location>
        <begin position="200"/>
        <end position="334"/>
    </location>
</feature>
<dbReference type="PROSITE" id="PS51257">
    <property type="entry name" value="PROKAR_LIPOPROTEIN"/>
    <property type="match status" value="1"/>
</dbReference>
<reference evidence="3" key="1">
    <citation type="submission" date="2016-11" db="EMBL/GenBank/DDBJ databases">
        <authorList>
            <person name="Varghese N."/>
            <person name="Submissions S."/>
        </authorList>
    </citation>
    <scope>NUCLEOTIDE SEQUENCE [LARGE SCALE GENOMIC DNA]</scope>
    <source>
        <strain evidence="3">DSM 27370</strain>
    </source>
</reference>
<dbReference type="STRING" id="1346286.SAMN05444362_102137"/>
<sequence>MKKIFWFLALCPLALLSCKDPGKQNSTEEKPTDSLEVRVDTQMVKLLFPEGKDILTGGDGAISISIDNTKSFWLWGDSFLGEVKDNKRDSTSQLIIGNIWTLLDSDKVSTICGGSPQKPESLINIGKVNGNIAFLWPMHGFVKNNIVHVFMSVIVRTGDGIWDFFWHASQYYRLSYPDMKVIDMLELEAPFKNKVHYGFGVFEDNGYYYVYGTAPDGLAAPLHVARAKLINDKLNEWEYFDGQNWDKDPTKTKAMAGITVPVSEQFSVFKHNDKYILVTQDRGIRTDGIYTFVADKPQGDWSNPKKVYSTPELNLGSAIWTYSAMAHPQYDVDGKLLISYCVNTHHLPDLFNDVSIYKPRFIRVPYSLILNK</sequence>
<gene>
    <name evidence="2" type="ORF">SAMN05444362_102137</name>
</gene>
<dbReference type="EMBL" id="FQUC01000002">
    <property type="protein sequence ID" value="SHE76674.1"/>
    <property type="molecule type" value="Genomic_DNA"/>
</dbReference>
<dbReference type="InterPro" id="IPR025442">
    <property type="entry name" value="DUF4185"/>
</dbReference>
<dbReference type="Proteomes" id="UP000184480">
    <property type="component" value="Unassembled WGS sequence"/>
</dbReference>
<dbReference type="AlphaFoldDB" id="A0A1M4W5W7"/>
<protein>
    <recommendedName>
        <fullName evidence="1">DUF4185 domain-containing protein</fullName>
    </recommendedName>
</protein>
<keyword evidence="3" id="KW-1185">Reference proteome</keyword>